<organism evidence="1">
    <name type="scientific">Siphoviridae sp. ctqPo10</name>
    <dbReference type="NCBI Taxonomy" id="2827948"/>
    <lineage>
        <taxon>Viruses</taxon>
        <taxon>Duplodnaviria</taxon>
        <taxon>Heunggongvirae</taxon>
        <taxon>Uroviricota</taxon>
        <taxon>Caudoviricetes</taxon>
    </lineage>
</organism>
<sequence>MTETENRKNHEYSYNKYYTMPSREELHRGYSGWLNNADFIMSRGNNQKQSRIAEKIASDWRVDEQCHKNILSKEREKNND</sequence>
<evidence type="ECO:0000313" key="1">
    <source>
        <dbReference type="EMBL" id="DAF54823.1"/>
    </source>
</evidence>
<accession>A0A8S5SVU3</accession>
<dbReference type="EMBL" id="BK032682">
    <property type="protein sequence ID" value="DAF54823.1"/>
    <property type="molecule type" value="Genomic_DNA"/>
</dbReference>
<proteinExistence type="predicted"/>
<protein>
    <submittedName>
        <fullName evidence="1">Uncharacterized protein</fullName>
    </submittedName>
</protein>
<name>A0A8S5SVU3_9CAUD</name>
<reference evidence="1" key="1">
    <citation type="journal article" date="2021" name="Proc. Natl. Acad. Sci. U.S.A.">
        <title>A Catalog of Tens of Thousands of Viruses from Human Metagenomes Reveals Hidden Associations with Chronic Diseases.</title>
        <authorList>
            <person name="Tisza M.J."/>
            <person name="Buck C.B."/>
        </authorList>
    </citation>
    <scope>NUCLEOTIDE SEQUENCE</scope>
    <source>
        <strain evidence="1">CtqPo10</strain>
    </source>
</reference>